<organism evidence="2 3">
    <name type="scientific">Phytophthora nicotianae P1569</name>
    <dbReference type="NCBI Taxonomy" id="1317065"/>
    <lineage>
        <taxon>Eukaryota</taxon>
        <taxon>Sar</taxon>
        <taxon>Stramenopiles</taxon>
        <taxon>Oomycota</taxon>
        <taxon>Peronosporomycetes</taxon>
        <taxon>Peronosporales</taxon>
        <taxon>Peronosporaceae</taxon>
        <taxon>Phytophthora</taxon>
    </lineage>
</organism>
<feature type="compositionally biased region" description="Basic and acidic residues" evidence="1">
    <location>
        <begin position="98"/>
        <end position="109"/>
    </location>
</feature>
<name>V9E097_PHYNI</name>
<accession>V9E097</accession>
<feature type="compositionally biased region" description="Basic and acidic residues" evidence="1">
    <location>
        <begin position="121"/>
        <end position="133"/>
    </location>
</feature>
<protein>
    <submittedName>
        <fullName evidence="2">Uncharacterized protein</fullName>
    </submittedName>
</protein>
<dbReference type="HOGENOM" id="CLU_1387486_0_0_1"/>
<comment type="caution">
    <text evidence="2">The sequence shown here is derived from an EMBL/GenBank/DDBJ whole genome shotgun (WGS) entry which is preliminary data.</text>
</comment>
<reference evidence="2 3" key="1">
    <citation type="submission" date="2013-11" db="EMBL/GenBank/DDBJ databases">
        <title>The Genome Sequence of Phytophthora parasitica P1569.</title>
        <authorList>
            <consortium name="The Broad Institute Genomics Platform"/>
            <person name="Russ C."/>
            <person name="Tyler B."/>
            <person name="Panabieres F."/>
            <person name="Shan W."/>
            <person name="Tripathy S."/>
            <person name="Grunwald N."/>
            <person name="Machado M."/>
            <person name="Johnson C.S."/>
            <person name="Arredondo F."/>
            <person name="Hong C."/>
            <person name="Coffey M."/>
            <person name="Young S.K."/>
            <person name="Zeng Q."/>
            <person name="Gargeya S."/>
            <person name="Fitzgerald M."/>
            <person name="Abouelleil A."/>
            <person name="Alvarado L."/>
            <person name="Chapman S.B."/>
            <person name="Gainer-Dewar J."/>
            <person name="Goldberg J."/>
            <person name="Griggs A."/>
            <person name="Gujja S."/>
            <person name="Hansen M."/>
            <person name="Howarth C."/>
            <person name="Imamovic A."/>
            <person name="Ireland A."/>
            <person name="Larimer J."/>
            <person name="McCowan C."/>
            <person name="Murphy C."/>
            <person name="Pearson M."/>
            <person name="Poon T.W."/>
            <person name="Priest M."/>
            <person name="Roberts A."/>
            <person name="Saif S."/>
            <person name="Shea T."/>
            <person name="Sykes S."/>
            <person name="Wortman J."/>
            <person name="Nusbaum C."/>
            <person name="Birren B."/>
        </authorList>
    </citation>
    <scope>NUCLEOTIDE SEQUENCE [LARGE SCALE GENOMIC DNA]</scope>
    <source>
        <strain evidence="2 3">P1569</strain>
    </source>
</reference>
<keyword evidence="3" id="KW-1185">Reference proteome</keyword>
<proteinExistence type="predicted"/>
<evidence type="ECO:0000313" key="2">
    <source>
        <dbReference type="EMBL" id="ETI32514.1"/>
    </source>
</evidence>
<dbReference type="Proteomes" id="UP000018721">
    <property type="component" value="Unassembled WGS sequence"/>
</dbReference>
<feature type="non-terminal residue" evidence="2">
    <location>
        <position position="1"/>
    </location>
</feature>
<sequence>QGLVSSDAASLERTQLYAHCTMSEPPGKMQRGAAYEHETTCLFESHFTFYSVINTHGNAPYHYAAVLPTPLQVYYDHIGSRSERAVRRRQRGSTATDPDSHSRRRDEWIQAKTAISSSRPAQREESSPLDNRRARTIPRGPRALSVWALEGHCRSRWYTNHPTNHDTRPEVSPEDRAPQTQREQGQYRERRVVPRFE</sequence>
<feature type="compositionally biased region" description="Basic and acidic residues" evidence="1">
    <location>
        <begin position="185"/>
        <end position="197"/>
    </location>
</feature>
<feature type="region of interest" description="Disordered" evidence="1">
    <location>
        <begin position="82"/>
        <end position="137"/>
    </location>
</feature>
<evidence type="ECO:0000256" key="1">
    <source>
        <dbReference type="SAM" id="MobiDB-lite"/>
    </source>
</evidence>
<evidence type="ECO:0000313" key="3">
    <source>
        <dbReference type="Proteomes" id="UP000018721"/>
    </source>
</evidence>
<feature type="region of interest" description="Disordered" evidence="1">
    <location>
        <begin position="157"/>
        <end position="197"/>
    </location>
</feature>
<feature type="compositionally biased region" description="Basic and acidic residues" evidence="1">
    <location>
        <begin position="163"/>
        <end position="177"/>
    </location>
</feature>
<dbReference type="EMBL" id="ANIZ01003627">
    <property type="protein sequence ID" value="ETI32514.1"/>
    <property type="molecule type" value="Genomic_DNA"/>
</dbReference>
<gene>
    <name evidence="2" type="ORF">F443_20700</name>
</gene>
<dbReference type="AlphaFoldDB" id="V9E097"/>